<protein>
    <submittedName>
        <fullName evidence="1">Uncharacterized protein</fullName>
    </submittedName>
</protein>
<comment type="caution">
    <text evidence="1">The sequence shown here is derived from an EMBL/GenBank/DDBJ whole genome shotgun (WGS) entry which is preliminary data.</text>
</comment>
<name>A0ABU4DW53_9DEIO</name>
<gene>
    <name evidence="1" type="ORF">ORD21_15985</name>
</gene>
<evidence type="ECO:0000313" key="1">
    <source>
        <dbReference type="EMBL" id="MDV6376100.1"/>
    </source>
</evidence>
<proteinExistence type="predicted"/>
<evidence type="ECO:0000313" key="2">
    <source>
        <dbReference type="Proteomes" id="UP001276150"/>
    </source>
</evidence>
<dbReference type="RefSeq" id="WP_317641453.1">
    <property type="nucleotide sequence ID" value="NZ_JAPMIV010000046.1"/>
</dbReference>
<sequence>MTQKLAAIQTLDELARMTDAQAAELRAAMLRTGQFPPPASLPALPTEQLRVSLGDLTAALTGQALVWEKVGGDVPRLSHFANGLIYAGSMLRSFTELDASPLNVFTMFTTWALSFTRDVLEESGHRSAQSDALLEELGVNAPQLPQVLNTLPHDLARGSFMAALSVFHAAAHAMSCVDAEALHDYFISAGRDLAGPDWRPPFGPGGMSA</sequence>
<dbReference type="Proteomes" id="UP001276150">
    <property type="component" value="Unassembled WGS sequence"/>
</dbReference>
<reference evidence="1 2" key="1">
    <citation type="submission" date="2022-11" db="EMBL/GenBank/DDBJ databases">
        <title>Deinococcus ZS9-10, Low Temperature and Draught-tolerating, UV-resistant Bacteria from Continental Antarctica.</title>
        <authorList>
            <person name="Cheng L."/>
        </authorList>
    </citation>
    <scope>NUCLEOTIDE SEQUENCE [LARGE SCALE GENOMIC DNA]</scope>
    <source>
        <strain evidence="1 2">ZS9-10</strain>
    </source>
</reference>
<organism evidence="1 2">
    <name type="scientific">Deinococcus arenicola</name>
    <dbReference type="NCBI Taxonomy" id="2994950"/>
    <lineage>
        <taxon>Bacteria</taxon>
        <taxon>Thermotogati</taxon>
        <taxon>Deinococcota</taxon>
        <taxon>Deinococci</taxon>
        <taxon>Deinococcales</taxon>
        <taxon>Deinococcaceae</taxon>
        <taxon>Deinococcus</taxon>
    </lineage>
</organism>
<accession>A0ABU4DW53</accession>
<keyword evidence="2" id="KW-1185">Reference proteome</keyword>
<dbReference type="EMBL" id="JAPMIV010000046">
    <property type="protein sequence ID" value="MDV6376100.1"/>
    <property type="molecule type" value="Genomic_DNA"/>
</dbReference>